<dbReference type="InterPro" id="IPR003507">
    <property type="entry name" value="S66_fam"/>
</dbReference>
<keyword evidence="7" id="KW-0732">Signal</keyword>
<organism evidence="10 11">
    <name type="scientific">Sodaliphilus pleomorphus</name>
    <dbReference type="NCBI Taxonomy" id="2606626"/>
    <lineage>
        <taxon>Bacteria</taxon>
        <taxon>Pseudomonadati</taxon>
        <taxon>Bacteroidota</taxon>
        <taxon>Bacteroidia</taxon>
        <taxon>Bacteroidales</taxon>
        <taxon>Muribaculaceae</taxon>
        <taxon>Sodaliphilus</taxon>
    </lineage>
</organism>
<feature type="active site" description="Charge relay system" evidence="6">
    <location>
        <position position="234"/>
    </location>
</feature>
<dbReference type="InterPro" id="IPR027461">
    <property type="entry name" value="Carboxypeptidase_A_C_sf"/>
</dbReference>
<dbReference type="Proteomes" id="UP000483362">
    <property type="component" value="Unassembled WGS sequence"/>
</dbReference>
<dbReference type="PANTHER" id="PTHR30237">
    <property type="entry name" value="MURAMOYLTETRAPEPTIDE CARBOXYPEPTIDASE"/>
    <property type="match status" value="1"/>
</dbReference>
<dbReference type="GO" id="GO:0004180">
    <property type="term" value="F:carboxypeptidase activity"/>
    <property type="evidence" value="ECO:0007669"/>
    <property type="project" value="UniProtKB-KW"/>
</dbReference>
<dbReference type="Pfam" id="PF02016">
    <property type="entry name" value="Peptidase_S66"/>
    <property type="match status" value="1"/>
</dbReference>
<dbReference type="PIRSF" id="PIRSF028757">
    <property type="entry name" value="LD-carboxypeptidase"/>
    <property type="match status" value="1"/>
</dbReference>
<feature type="signal peptide" evidence="7">
    <location>
        <begin position="1"/>
        <end position="19"/>
    </location>
</feature>
<keyword evidence="3" id="KW-0645">Protease</keyword>
<name>A0A6L5XFV4_9BACT</name>
<reference evidence="10 11" key="1">
    <citation type="submission" date="2019-08" db="EMBL/GenBank/DDBJ databases">
        <title>In-depth cultivation of the pig gut microbiome towards novel bacterial diversity and tailored functional studies.</title>
        <authorList>
            <person name="Wylensek D."/>
            <person name="Hitch T.C.A."/>
            <person name="Clavel T."/>
        </authorList>
    </citation>
    <scope>NUCLEOTIDE SEQUENCE [LARGE SCALE GENOMIC DNA]</scope>
    <source>
        <strain evidence="10 11">Oil-RF-744-WCA-WT-10</strain>
    </source>
</reference>
<comment type="similarity">
    <text evidence="1">Belongs to the peptidase S66 family.</text>
</comment>
<dbReference type="GO" id="GO:0006508">
    <property type="term" value="P:proteolysis"/>
    <property type="evidence" value="ECO:0007669"/>
    <property type="project" value="UniProtKB-KW"/>
</dbReference>
<feature type="domain" description="LD-carboxypeptidase N-terminal" evidence="8">
    <location>
        <begin position="37"/>
        <end position="151"/>
    </location>
</feature>
<evidence type="ECO:0000259" key="9">
    <source>
        <dbReference type="Pfam" id="PF17676"/>
    </source>
</evidence>
<dbReference type="InterPro" id="IPR040921">
    <property type="entry name" value="Peptidase_S66C"/>
</dbReference>
<keyword evidence="4" id="KW-0378">Hydrolase</keyword>
<evidence type="ECO:0000256" key="3">
    <source>
        <dbReference type="ARBA" id="ARBA00022670"/>
    </source>
</evidence>
<evidence type="ECO:0000313" key="10">
    <source>
        <dbReference type="EMBL" id="MSS18371.1"/>
    </source>
</evidence>
<keyword evidence="11" id="KW-1185">Reference proteome</keyword>
<evidence type="ECO:0000256" key="4">
    <source>
        <dbReference type="ARBA" id="ARBA00022801"/>
    </source>
</evidence>
<dbReference type="RefSeq" id="WP_154327448.1">
    <property type="nucleotide sequence ID" value="NZ_CP045696.1"/>
</dbReference>
<comment type="caution">
    <text evidence="10">The sequence shown here is derived from an EMBL/GenBank/DDBJ whole genome shotgun (WGS) entry which is preliminary data.</text>
</comment>
<keyword evidence="5" id="KW-0720">Serine protease</keyword>
<keyword evidence="2 10" id="KW-0121">Carboxypeptidase</keyword>
<dbReference type="Gene3D" id="3.40.50.10740">
    <property type="entry name" value="Class I glutamine amidotransferase-like"/>
    <property type="match status" value="1"/>
</dbReference>
<feature type="active site" description="Nucleophile" evidence="6">
    <location>
        <position position="133"/>
    </location>
</feature>
<dbReference type="AlphaFoldDB" id="A0A6L5XFV4"/>
<protein>
    <submittedName>
        <fullName evidence="10">LD-carboxypeptidase</fullName>
    </submittedName>
</protein>
<dbReference type="InterPro" id="IPR040449">
    <property type="entry name" value="Peptidase_S66_N"/>
</dbReference>
<accession>A0A6L5XFV4</accession>
<dbReference type="PANTHER" id="PTHR30237:SF2">
    <property type="entry name" value="MUREIN TETRAPEPTIDE CARBOXYPEPTIDASE"/>
    <property type="match status" value="1"/>
</dbReference>
<dbReference type="InterPro" id="IPR029062">
    <property type="entry name" value="Class_I_gatase-like"/>
</dbReference>
<dbReference type="GO" id="GO:0008236">
    <property type="term" value="F:serine-type peptidase activity"/>
    <property type="evidence" value="ECO:0007669"/>
    <property type="project" value="UniProtKB-KW"/>
</dbReference>
<evidence type="ECO:0000256" key="7">
    <source>
        <dbReference type="SAM" id="SignalP"/>
    </source>
</evidence>
<evidence type="ECO:0000256" key="2">
    <source>
        <dbReference type="ARBA" id="ARBA00022645"/>
    </source>
</evidence>
<feature type="domain" description="LD-carboxypeptidase C-terminal" evidence="9">
    <location>
        <begin position="196"/>
        <end position="318"/>
    </location>
</feature>
<sequence length="331" mass="36371">MKKLLIAALVCLATAGTWASTRSGIAAPQFLKPGDKIAVISPGSTPGAVNLDKGVDVLRQWGFNPVKGRHVTDAYHLWAGKKEDREADLLWALRDPAVKAIMCSRGGYGSSQLLYDLPIDTIKKYNKWIIGYSDITALHSAQVRAGHMSLHANMCGHLGETGGTDSLSLVLRDLLLGKVPSYKVKGHPYNNPGKARGILVGGNLSVMVNISGSKTYDFLDRDFIADKDIILFFEDVGENISRVSSMLYQLKLKGAIDHVKGIIVGHFTDYEPSAGYADMYQMLHEFLQDCDIPVCYDFPTSHDERLNYPLIEGCPVELNVGKSEVKLKFKL</sequence>
<evidence type="ECO:0000256" key="5">
    <source>
        <dbReference type="ARBA" id="ARBA00022825"/>
    </source>
</evidence>
<evidence type="ECO:0000256" key="1">
    <source>
        <dbReference type="ARBA" id="ARBA00010233"/>
    </source>
</evidence>
<dbReference type="CDD" id="cd07025">
    <property type="entry name" value="Peptidase_S66"/>
    <property type="match status" value="1"/>
</dbReference>
<dbReference type="EMBL" id="VULT01000020">
    <property type="protein sequence ID" value="MSS18371.1"/>
    <property type="molecule type" value="Genomic_DNA"/>
</dbReference>
<evidence type="ECO:0000256" key="6">
    <source>
        <dbReference type="PIRSR" id="PIRSR028757-1"/>
    </source>
</evidence>
<gene>
    <name evidence="10" type="ORF">FYJ29_11460</name>
</gene>
<dbReference type="InterPro" id="IPR027478">
    <property type="entry name" value="LdcA_N"/>
</dbReference>
<feature type="active site" description="Charge relay system" evidence="6">
    <location>
        <position position="302"/>
    </location>
</feature>
<proteinExistence type="inferred from homology"/>
<dbReference type="Gene3D" id="3.50.30.60">
    <property type="entry name" value="LD-carboxypeptidase A C-terminal domain-like"/>
    <property type="match status" value="1"/>
</dbReference>
<feature type="chain" id="PRO_5026720299" evidence="7">
    <location>
        <begin position="20"/>
        <end position="331"/>
    </location>
</feature>
<dbReference type="Pfam" id="PF17676">
    <property type="entry name" value="Peptidase_S66C"/>
    <property type="match status" value="1"/>
</dbReference>
<evidence type="ECO:0000259" key="8">
    <source>
        <dbReference type="Pfam" id="PF02016"/>
    </source>
</evidence>
<dbReference type="SUPFAM" id="SSF52317">
    <property type="entry name" value="Class I glutamine amidotransferase-like"/>
    <property type="match status" value="1"/>
</dbReference>
<dbReference type="SUPFAM" id="SSF141986">
    <property type="entry name" value="LD-carboxypeptidase A C-terminal domain-like"/>
    <property type="match status" value="1"/>
</dbReference>
<evidence type="ECO:0000313" key="11">
    <source>
        <dbReference type="Proteomes" id="UP000483362"/>
    </source>
</evidence>